<dbReference type="Pfam" id="PF13855">
    <property type="entry name" value="LRR_8"/>
    <property type="match status" value="1"/>
</dbReference>
<dbReference type="SMART" id="SM00369">
    <property type="entry name" value="LRR_TYP"/>
    <property type="match status" value="5"/>
</dbReference>
<organism evidence="3 4">
    <name type="scientific">Gossypium laxum</name>
    <dbReference type="NCBI Taxonomy" id="34288"/>
    <lineage>
        <taxon>Eukaryota</taxon>
        <taxon>Viridiplantae</taxon>
        <taxon>Streptophyta</taxon>
        <taxon>Embryophyta</taxon>
        <taxon>Tracheophyta</taxon>
        <taxon>Spermatophyta</taxon>
        <taxon>Magnoliopsida</taxon>
        <taxon>eudicotyledons</taxon>
        <taxon>Gunneridae</taxon>
        <taxon>Pentapetalae</taxon>
        <taxon>rosids</taxon>
        <taxon>malvids</taxon>
        <taxon>Malvales</taxon>
        <taxon>Malvaceae</taxon>
        <taxon>Malvoideae</taxon>
        <taxon>Gossypium</taxon>
    </lineage>
</organism>
<protein>
    <submittedName>
        <fullName evidence="3">Uncharacterized protein</fullName>
    </submittedName>
</protein>
<dbReference type="Pfam" id="PF00560">
    <property type="entry name" value="LRR_1"/>
    <property type="match status" value="3"/>
</dbReference>
<gene>
    <name evidence="3" type="ORF">Golax_023742</name>
</gene>
<dbReference type="Gene3D" id="3.80.10.10">
    <property type="entry name" value="Ribonuclease Inhibitor"/>
    <property type="match status" value="2"/>
</dbReference>
<dbReference type="PRINTS" id="PR00019">
    <property type="entry name" value="LEURICHRPT"/>
</dbReference>
<keyword evidence="1" id="KW-0433">Leucine-rich repeat</keyword>
<dbReference type="SMART" id="SM00365">
    <property type="entry name" value="LRR_SD22"/>
    <property type="match status" value="4"/>
</dbReference>
<keyword evidence="2" id="KW-0677">Repeat</keyword>
<evidence type="ECO:0000313" key="4">
    <source>
        <dbReference type="Proteomes" id="UP000593574"/>
    </source>
</evidence>
<dbReference type="InterPro" id="IPR003591">
    <property type="entry name" value="Leu-rich_rpt_typical-subtyp"/>
</dbReference>
<keyword evidence="4" id="KW-1185">Reference proteome</keyword>
<accession>A0A7J8ZA57</accession>
<dbReference type="PANTHER" id="PTHR48064">
    <property type="entry name" value="OS01G0750400 PROTEIN"/>
    <property type="match status" value="1"/>
</dbReference>
<evidence type="ECO:0000256" key="1">
    <source>
        <dbReference type="ARBA" id="ARBA00022614"/>
    </source>
</evidence>
<dbReference type="InterPro" id="IPR053038">
    <property type="entry name" value="RLP_Defense"/>
</dbReference>
<dbReference type="EMBL" id="JABEZV010000004">
    <property type="protein sequence ID" value="MBA0708645.1"/>
    <property type="molecule type" value="Genomic_DNA"/>
</dbReference>
<evidence type="ECO:0000313" key="3">
    <source>
        <dbReference type="EMBL" id="MBA0708645.1"/>
    </source>
</evidence>
<dbReference type="InterPro" id="IPR032675">
    <property type="entry name" value="LRR_dom_sf"/>
</dbReference>
<dbReference type="AlphaFoldDB" id="A0A7J8ZA57"/>
<reference evidence="3 4" key="1">
    <citation type="journal article" date="2019" name="Genome Biol. Evol.">
        <title>Insights into the evolution of the New World diploid cottons (Gossypium, subgenus Houzingenia) based on genome sequencing.</title>
        <authorList>
            <person name="Grover C.E."/>
            <person name="Arick M.A. 2nd"/>
            <person name="Thrash A."/>
            <person name="Conover J.L."/>
            <person name="Sanders W.S."/>
            <person name="Peterson D.G."/>
            <person name="Frelichowski J.E."/>
            <person name="Scheffler J.A."/>
            <person name="Scheffler B.E."/>
            <person name="Wendel J.F."/>
        </authorList>
    </citation>
    <scope>NUCLEOTIDE SEQUENCE [LARGE SCALE GENOMIC DNA]</scope>
    <source>
        <strain evidence="3">4</strain>
        <tissue evidence="3">Leaf</tissue>
    </source>
</reference>
<dbReference type="PANTHER" id="PTHR48064:SF6">
    <property type="entry name" value="RECEPTOR-LIKE PROTEIN KINASE 2"/>
    <property type="match status" value="1"/>
</dbReference>
<comment type="caution">
    <text evidence="3">The sequence shown here is derived from an EMBL/GenBank/DDBJ whole genome shotgun (WGS) entry which is preliminary data.</text>
</comment>
<name>A0A7J8ZA57_9ROSI</name>
<dbReference type="PROSITE" id="PS51450">
    <property type="entry name" value="LRR"/>
    <property type="match status" value="1"/>
</dbReference>
<proteinExistence type="predicted"/>
<dbReference type="InterPro" id="IPR001611">
    <property type="entry name" value="Leu-rich_rpt"/>
</dbReference>
<evidence type="ECO:0000256" key="2">
    <source>
        <dbReference type="ARBA" id="ARBA00022737"/>
    </source>
</evidence>
<sequence length="295" mass="32599">MNNLTKLKQLDLSNNKIESLQSSHDGERPLNLTNLEELNLDFNSFTNSLLAQLSGFSNLKSLNIRNNQLKGSINIKELLDALSNLEELDMSRNEVKEIVPIKNKDNGSLGKLKVATLNSVFTDGTASLIQLLETFSSVNTLYLSGNYFNDTFSTQDQLHVSSKIEELVLDYSYLNNNILQSFGGLVSLKALYLGSCGLSGTLHTQGWCDLRKLETLDLSENSLGGALPSCLANLSSLRYLDISGNQFIGKGASTALANLTSLRFMFLSRNLFEVPSIFMSFANHLHLKVLFSDQN</sequence>
<dbReference type="SUPFAM" id="SSF52058">
    <property type="entry name" value="L domain-like"/>
    <property type="match status" value="1"/>
</dbReference>
<feature type="non-terminal residue" evidence="3">
    <location>
        <position position="295"/>
    </location>
</feature>
<dbReference type="Proteomes" id="UP000593574">
    <property type="component" value="Unassembled WGS sequence"/>
</dbReference>